<organism evidence="1 2">
    <name type="scientific">Paraburkholderia fungorum</name>
    <dbReference type="NCBI Taxonomy" id="134537"/>
    <lineage>
        <taxon>Bacteria</taxon>
        <taxon>Pseudomonadati</taxon>
        <taxon>Pseudomonadota</taxon>
        <taxon>Betaproteobacteria</taxon>
        <taxon>Burkholderiales</taxon>
        <taxon>Burkholderiaceae</taxon>
        <taxon>Paraburkholderia</taxon>
    </lineage>
</organism>
<evidence type="ECO:0000313" key="1">
    <source>
        <dbReference type="EMBL" id="MBB6201132.1"/>
    </source>
</evidence>
<evidence type="ECO:0000313" key="2">
    <source>
        <dbReference type="Proteomes" id="UP000518681"/>
    </source>
</evidence>
<dbReference type="Proteomes" id="UP000518681">
    <property type="component" value="Unassembled WGS sequence"/>
</dbReference>
<sequence>MADDIERHTVAYWHGAHQVPGVWMCPIHHCALMVSSAAGNRTPYYSWCLPRQDGLRRLTLRTSGSDYEGCESQERFARAALGLTALAPNFFFEAEQLGRVYLNRLTALGLRESSGKPHLADCIGLVLKSAAPLRVLAELAALPGTEDRARAYVSRLCWRPPVRMHPFLHLFTIVWLFGNWESFWNIVKVEFEEHPVLDNLHALDASCRDHNVMYRRALGDLWEQESRRG</sequence>
<reference evidence="1 2" key="1">
    <citation type="submission" date="2020-08" db="EMBL/GenBank/DDBJ databases">
        <title>Genomic Encyclopedia of Type Strains, Phase IV (KMG-V): Genome sequencing to study the core and pangenomes of soil and plant-associated prokaryotes.</title>
        <authorList>
            <person name="Whitman W."/>
        </authorList>
    </citation>
    <scope>NUCLEOTIDE SEQUENCE [LARGE SCALE GENOMIC DNA]</scope>
    <source>
        <strain evidence="1 2">SEMIA 4013</strain>
    </source>
</reference>
<name>A0AAW3UU52_9BURK</name>
<accession>A0AAW3UU52</accession>
<comment type="caution">
    <text evidence="1">The sequence shown here is derived from an EMBL/GenBank/DDBJ whole genome shotgun (WGS) entry which is preliminary data.</text>
</comment>
<dbReference type="EMBL" id="JACIIK010000003">
    <property type="protein sequence ID" value="MBB6201132.1"/>
    <property type="molecule type" value="Genomic_DNA"/>
</dbReference>
<proteinExistence type="predicted"/>
<dbReference type="AlphaFoldDB" id="A0AAW3UU52"/>
<protein>
    <submittedName>
        <fullName evidence="1">Uncharacterized protein</fullName>
    </submittedName>
</protein>
<gene>
    <name evidence="1" type="ORF">GGD69_001981</name>
</gene>